<proteinExistence type="predicted"/>
<dbReference type="AlphaFoldDB" id="A0A060N9Q4"/>
<dbReference type="EMBL" id="BA000059">
    <property type="protein sequence ID" value="BAO05034.1"/>
    <property type="molecule type" value="Genomic_DNA"/>
</dbReference>
<organism evidence="1">
    <name type="scientific">Clostridium botulinum B str. Osaka05</name>
    <dbReference type="NCBI Taxonomy" id="1407017"/>
    <lineage>
        <taxon>Bacteria</taxon>
        <taxon>Bacillati</taxon>
        <taxon>Bacillota</taxon>
        <taxon>Clostridia</taxon>
        <taxon>Eubacteriales</taxon>
        <taxon>Clostridiaceae</taxon>
        <taxon>Clostridium</taxon>
    </lineage>
</organism>
<dbReference type="RefSeq" id="WP_030032145.1">
    <property type="nucleotide sequence ID" value="NZ_BA000059.1"/>
</dbReference>
<evidence type="ECO:0000313" key="1">
    <source>
        <dbReference type="EMBL" id="BAO05034.1"/>
    </source>
</evidence>
<gene>
    <name evidence="1" type="ORF">CBO05P2_009</name>
</gene>
<reference evidence="1" key="1">
    <citation type="submission" date="2013-10" db="EMBL/GenBank/DDBJ databases">
        <title>Draft genome sequence of Clostridium botulinum type B strain Osaka05.</title>
        <authorList>
            <person name="Sakaguchi Y."/>
            <person name="Hosomi K."/>
            <person name="Uchiyama J."/>
            <person name="Ogura Y."/>
            <person name="Sakaguchi M."/>
            <person name="Kohda T."/>
            <person name="Mukamoto M."/>
            <person name="Misawa N."/>
            <person name="Matsuzaki S."/>
            <person name="Hayashi T."/>
            <person name="Kozaki S."/>
        </authorList>
    </citation>
    <scope>NUCLEOTIDE SEQUENCE</scope>
    <source>
        <strain evidence="1">Osaka05</strain>
    </source>
</reference>
<dbReference type="HOGENOM" id="CLU_1851628_0_0_9"/>
<protein>
    <submittedName>
        <fullName evidence="1">Uncharacterized protein</fullName>
    </submittedName>
</protein>
<sequence>MGNNEDFYVLDERSDREGSCPLGVLFTRQLTADEKIIYLILLNFSQSIHHLIRDDLYWQELTGFMQLRLAGYFGKQDCDDENVMYALERLKECELIDYQITEDKKFKSISIFSMPEWIKDEYKHIPDWWPNHYKDYID</sequence>
<name>A0A060N9Q4_CLOBO</name>
<accession>A0A060N9Q4</accession>
<dbReference type="Proteomes" id="UP000054164">
    <property type="component" value="Unassembled WGS sequence"/>
</dbReference>